<dbReference type="InterPro" id="IPR012910">
    <property type="entry name" value="Plug_dom"/>
</dbReference>
<dbReference type="InterPro" id="IPR039426">
    <property type="entry name" value="TonB-dep_rcpt-like"/>
</dbReference>
<evidence type="ECO:0000256" key="6">
    <source>
        <dbReference type="ARBA" id="ARBA00023136"/>
    </source>
</evidence>
<evidence type="ECO:0000313" key="13">
    <source>
        <dbReference type="EMBL" id="ASR51499.1"/>
    </source>
</evidence>
<dbReference type="PANTHER" id="PTHR47234">
    <property type="match status" value="1"/>
</dbReference>
<evidence type="ECO:0000259" key="11">
    <source>
        <dbReference type="Pfam" id="PF00593"/>
    </source>
</evidence>
<evidence type="ECO:0000259" key="12">
    <source>
        <dbReference type="Pfam" id="PF07715"/>
    </source>
</evidence>
<evidence type="ECO:0000256" key="7">
    <source>
        <dbReference type="ARBA" id="ARBA00023237"/>
    </source>
</evidence>
<dbReference type="SUPFAM" id="SSF56935">
    <property type="entry name" value="Porins"/>
    <property type="match status" value="1"/>
</dbReference>
<keyword evidence="2 8" id="KW-0813">Transport</keyword>
<evidence type="ECO:0000256" key="4">
    <source>
        <dbReference type="ARBA" id="ARBA00022692"/>
    </source>
</evidence>
<dbReference type="RefSeq" id="WP_117352162.1">
    <property type="nucleotide sequence ID" value="NZ_CP020083.1"/>
</dbReference>
<evidence type="ECO:0000256" key="10">
    <source>
        <dbReference type="SAM" id="SignalP"/>
    </source>
</evidence>
<evidence type="ECO:0000256" key="5">
    <source>
        <dbReference type="ARBA" id="ARBA00023077"/>
    </source>
</evidence>
<dbReference type="PROSITE" id="PS52016">
    <property type="entry name" value="TONB_DEPENDENT_REC_3"/>
    <property type="match status" value="1"/>
</dbReference>
<dbReference type="InterPro" id="IPR000531">
    <property type="entry name" value="Beta-barrel_TonB"/>
</dbReference>
<evidence type="ECO:0000256" key="9">
    <source>
        <dbReference type="RuleBase" id="RU003357"/>
    </source>
</evidence>
<dbReference type="Proteomes" id="UP000258016">
    <property type="component" value="Chromosome"/>
</dbReference>
<keyword evidence="10" id="KW-0732">Signal</keyword>
<dbReference type="InterPro" id="IPR037066">
    <property type="entry name" value="Plug_dom_sf"/>
</dbReference>
<sequence length="890" mass="93886">MKLGITVSAIALSAGMPAIAQTADLPSPAEAPGLEAEEGARGKEIVVTGSRIRGTGPVGSNVVSVSAAEIEAQPTATITEFLRKVPQIQGFGVDSSSAVVSGGQGGTNTTRGSAINLRGVGPSATLTLVDGQRLSFSGVSSNYVDANAIPAAAVDRIEIVPDGASAVYGSDAVAGVVNFILRKEFEGIQVRGRYGVADDYWLAQASFMAGTNWGSGGVVFAYEYTRNDALGGDERDFVRFDLTGRGGRDYRNGQCSPGNIVVAGRTYAIPQAGVTPATASQLVAGTRNLCENLSIADILPEEERHKFYGYAYQEIGDRLRVHVQGIYSLRDYTAQAIQQGSTSNIVNLAVPNTNPFFVRPVGTTATTVTVEYDFTPLIGPIQQTGFTDTLFLTAGLAWNIDDNWKVSLDGVFSEDRSAQNTRRINTTVLTDRLRSTNPALAFNPFGGANSADNIAAIYSGVFNPFAISRTRGGSLQADGSLFSIAGGDVRLAVGAEFLRYTSDAGNAQGALAAPTVTINPKLERNQKSAFAELYIPIFSSANATGMFERLDLSAAVRYDDYSDVGSTTNPKFGLNWSPARGVLFKASYGTSFRAPGLQDLPLLRTGAGLTTATWTDPLSPTGTSVGLQLNAGNPNLSPESAETWSISAELNPGLVPGLRLAATYFNLLYKDLIGFPPRTTSSLLDPNYAFAVTRNPTAAQITALTSQGLSLQGVVPPVIAFLYDGSAQNLGSIHTDGFDFDASYAFDAAGGELTLGFNGTYTLGYDFAVTQIARPLDRAGDISFPVVFRARAYAGFRSGGFTVNALVNHVSGYTNTLVAPEQNVGSWNPVDIDISYEFKDSGVLNGLALGLSVTNLFDQDPPFVNIPGGWDPGQASALGRLVAFTLTKKF</sequence>
<dbReference type="Pfam" id="PF07715">
    <property type="entry name" value="Plug"/>
    <property type="match status" value="1"/>
</dbReference>
<name>A0ABM6M6G2_9SPHN</name>
<feature type="domain" description="TonB-dependent receptor-like beta-barrel" evidence="11">
    <location>
        <begin position="367"/>
        <end position="856"/>
    </location>
</feature>
<accession>A0ABM6M6G2</accession>
<feature type="domain" description="TonB-dependent receptor plug" evidence="12">
    <location>
        <begin position="60"/>
        <end position="176"/>
    </location>
</feature>
<comment type="similarity">
    <text evidence="8 9">Belongs to the TonB-dependent receptor family.</text>
</comment>
<dbReference type="Gene3D" id="2.170.130.10">
    <property type="entry name" value="TonB-dependent receptor, plug domain"/>
    <property type="match status" value="1"/>
</dbReference>
<keyword evidence="14" id="KW-1185">Reference proteome</keyword>
<organism evidence="13 14">
    <name type="scientific">Blastomonas fulva</name>
    <dbReference type="NCBI Taxonomy" id="1550728"/>
    <lineage>
        <taxon>Bacteria</taxon>
        <taxon>Pseudomonadati</taxon>
        <taxon>Pseudomonadota</taxon>
        <taxon>Alphaproteobacteria</taxon>
        <taxon>Sphingomonadales</taxon>
        <taxon>Sphingomonadaceae</taxon>
        <taxon>Blastomonas</taxon>
    </lineage>
</organism>
<feature type="signal peptide" evidence="10">
    <location>
        <begin position="1"/>
        <end position="20"/>
    </location>
</feature>
<dbReference type="Pfam" id="PF00593">
    <property type="entry name" value="TonB_dep_Rec_b-barrel"/>
    <property type="match status" value="1"/>
</dbReference>
<dbReference type="EMBL" id="CP020083">
    <property type="protein sequence ID" value="ASR51499.1"/>
    <property type="molecule type" value="Genomic_DNA"/>
</dbReference>
<evidence type="ECO:0000256" key="1">
    <source>
        <dbReference type="ARBA" id="ARBA00004571"/>
    </source>
</evidence>
<feature type="chain" id="PRO_5046845101" description="TonB-dependent receptor" evidence="10">
    <location>
        <begin position="21"/>
        <end position="890"/>
    </location>
</feature>
<evidence type="ECO:0000256" key="2">
    <source>
        <dbReference type="ARBA" id="ARBA00022448"/>
    </source>
</evidence>
<keyword evidence="5 9" id="KW-0798">TonB box</keyword>
<keyword evidence="7 8" id="KW-0998">Cell outer membrane</keyword>
<protein>
    <recommendedName>
        <fullName evidence="15">TonB-dependent receptor</fullName>
    </recommendedName>
</protein>
<keyword evidence="3 8" id="KW-1134">Transmembrane beta strand</keyword>
<dbReference type="InterPro" id="IPR036942">
    <property type="entry name" value="Beta-barrel_TonB_sf"/>
</dbReference>
<evidence type="ECO:0000256" key="8">
    <source>
        <dbReference type="PROSITE-ProRule" id="PRU01360"/>
    </source>
</evidence>
<dbReference type="Gene3D" id="2.40.170.20">
    <property type="entry name" value="TonB-dependent receptor, beta-barrel domain"/>
    <property type="match status" value="1"/>
</dbReference>
<evidence type="ECO:0000313" key="14">
    <source>
        <dbReference type="Proteomes" id="UP000258016"/>
    </source>
</evidence>
<comment type="subcellular location">
    <subcellularLocation>
        <location evidence="1 8">Cell outer membrane</location>
        <topology evidence="1 8">Multi-pass membrane protein</topology>
    </subcellularLocation>
</comment>
<proteinExistence type="inferred from homology"/>
<keyword evidence="6 8" id="KW-0472">Membrane</keyword>
<evidence type="ECO:0008006" key="15">
    <source>
        <dbReference type="Google" id="ProtNLM"/>
    </source>
</evidence>
<dbReference type="PANTHER" id="PTHR47234:SF2">
    <property type="entry name" value="TONB-DEPENDENT RECEPTOR"/>
    <property type="match status" value="1"/>
</dbReference>
<gene>
    <name evidence="13" type="ORF">B5J99_08485</name>
</gene>
<dbReference type="GeneID" id="303485604"/>
<keyword evidence="4 8" id="KW-0812">Transmembrane</keyword>
<evidence type="ECO:0000256" key="3">
    <source>
        <dbReference type="ARBA" id="ARBA00022452"/>
    </source>
</evidence>
<reference evidence="13 14" key="1">
    <citation type="submission" date="2017-03" db="EMBL/GenBank/DDBJ databases">
        <title>Complete genome sequence of Blastomonas fulva degrading microcsystin LR.</title>
        <authorList>
            <person name="Lee H.-g."/>
            <person name="Jin L."/>
            <person name="oh H.-M."/>
        </authorList>
    </citation>
    <scope>NUCLEOTIDE SEQUENCE [LARGE SCALE GENOMIC DNA]</scope>
    <source>
        <strain evidence="13 14">T2</strain>
    </source>
</reference>